<dbReference type="InterPro" id="IPR050546">
    <property type="entry name" value="Glycosyl_Hydrlase_16"/>
</dbReference>
<evidence type="ECO:0000256" key="1">
    <source>
        <dbReference type="SAM" id="SignalP"/>
    </source>
</evidence>
<dbReference type="PROSITE" id="PS51762">
    <property type="entry name" value="GH16_2"/>
    <property type="match status" value="1"/>
</dbReference>
<dbReference type="PANTHER" id="PTHR10963:SF68">
    <property type="entry name" value="GLYCOSIDASE CRH1-RELATED"/>
    <property type="match status" value="1"/>
</dbReference>
<dbReference type="InterPro" id="IPR000757">
    <property type="entry name" value="Beta-glucanase-like"/>
</dbReference>
<dbReference type="PANTHER" id="PTHR10963">
    <property type="entry name" value="GLYCOSYL HYDROLASE-RELATED"/>
    <property type="match status" value="1"/>
</dbReference>
<dbReference type="SUPFAM" id="SSF49899">
    <property type="entry name" value="Concanavalin A-like lectins/glucanases"/>
    <property type="match status" value="1"/>
</dbReference>
<keyword evidence="1" id="KW-0732">Signal</keyword>
<protein>
    <submittedName>
        <fullName evidence="3">Concanavalin A-like lectin/glucanase domain-containing protein</fullName>
    </submittedName>
</protein>
<dbReference type="EMBL" id="JAUEDM010000002">
    <property type="protein sequence ID" value="KAK3325126.1"/>
    <property type="molecule type" value="Genomic_DNA"/>
</dbReference>
<feature type="chain" id="PRO_5041908965" evidence="1">
    <location>
        <begin position="32"/>
        <end position="283"/>
    </location>
</feature>
<accession>A0AAE0MA85</accession>
<dbReference type="InterPro" id="IPR013320">
    <property type="entry name" value="ConA-like_dom_sf"/>
</dbReference>
<evidence type="ECO:0000313" key="4">
    <source>
        <dbReference type="Proteomes" id="UP001283341"/>
    </source>
</evidence>
<dbReference type="Gene3D" id="2.60.120.200">
    <property type="match status" value="1"/>
</dbReference>
<dbReference type="GO" id="GO:0016757">
    <property type="term" value="F:glycosyltransferase activity"/>
    <property type="evidence" value="ECO:0007669"/>
    <property type="project" value="TreeGrafter"/>
</dbReference>
<dbReference type="GO" id="GO:0004553">
    <property type="term" value="F:hydrolase activity, hydrolyzing O-glycosyl compounds"/>
    <property type="evidence" value="ECO:0007669"/>
    <property type="project" value="InterPro"/>
</dbReference>
<sequence length="283" mass="30320">MIDFLTTRRHKLPQLLLLAALLALLVSTCAAQTFTSCNPTQVKCPPNVGLSKSSPYVADFKSGIDNLLWSSVGSGSITQSSATGAAFTISKRFDAPTLETNGYMFFGTVEVHIRAAPGQGIVSCVVLQSDDLDEIDWEWLGGSDKVNEVQTNYFGKGNTTTYDRGGKTAVQDTQTMTHNYTISWSKELITWYIDGNAVRTLQYEDAVGGKNFPQTPVRVRVGSWAGGDPGNAEGTIGWAGGVTDFSKGPFTMLVEKVVITNANPAASYAYGDLSGSFQSINVG</sequence>
<dbReference type="GO" id="GO:0005975">
    <property type="term" value="P:carbohydrate metabolic process"/>
    <property type="evidence" value="ECO:0007669"/>
    <property type="project" value="InterPro"/>
</dbReference>
<reference evidence="3" key="1">
    <citation type="journal article" date="2023" name="Mol. Phylogenet. Evol.">
        <title>Genome-scale phylogeny and comparative genomics of the fungal order Sordariales.</title>
        <authorList>
            <person name="Hensen N."/>
            <person name="Bonometti L."/>
            <person name="Westerberg I."/>
            <person name="Brannstrom I.O."/>
            <person name="Guillou S."/>
            <person name="Cros-Aarteil S."/>
            <person name="Calhoun S."/>
            <person name="Haridas S."/>
            <person name="Kuo A."/>
            <person name="Mondo S."/>
            <person name="Pangilinan J."/>
            <person name="Riley R."/>
            <person name="LaButti K."/>
            <person name="Andreopoulos B."/>
            <person name="Lipzen A."/>
            <person name="Chen C."/>
            <person name="Yan M."/>
            <person name="Daum C."/>
            <person name="Ng V."/>
            <person name="Clum A."/>
            <person name="Steindorff A."/>
            <person name="Ohm R.A."/>
            <person name="Martin F."/>
            <person name="Silar P."/>
            <person name="Natvig D.O."/>
            <person name="Lalanne C."/>
            <person name="Gautier V."/>
            <person name="Ament-Velasquez S.L."/>
            <person name="Kruys A."/>
            <person name="Hutchinson M.I."/>
            <person name="Powell A.J."/>
            <person name="Barry K."/>
            <person name="Miller A.N."/>
            <person name="Grigoriev I.V."/>
            <person name="Debuchy R."/>
            <person name="Gladieux P."/>
            <person name="Hiltunen Thoren M."/>
            <person name="Johannesson H."/>
        </authorList>
    </citation>
    <scope>NUCLEOTIDE SEQUENCE</scope>
    <source>
        <strain evidence="3">CBS 118394</strain>
    </source>
</reference>
<proteinExistence type="predicted"/>
<dbReference type="AlphaFoldDB" id="A0AAE0MA85"/>
<name>A0AAE0MA85_9PEZI</name>
<organism evidence="3 4">
    <name type="scientific">Apodospora peruviana</name>
    <dbReference type="NCBI Taxonomy" id="516989"/>
    <lineage>
        <taxon>Eukaryota</taxon>
        <taxon>Fungi</taxon>
        <taxon>Dikarya</taxon>
        <taxon>Ascomycota</taxon>
        <taxon>Pezizomycotina</taxon>
        <taxon>Sordariomycetes</taxon>
        <taxon>Sordariomycetidae</taxon>
        <taxon>Sordariales</taxon>
        <taxon>Lasiosphaeriaceae</taxon>
        <taxon>Apodospora</taxon>
    </lineage>
</organism>
<keyword evidence="4" id="KW-1185">Reference proteome</keyword>
<dbReference type="CDD" id="cd02183">
    <property type="entry name" value="GH16_fungal_CRH1_transglycosylase"/>
    <property type="match status" value="1"/>
</dbReference>
<gene>
    <name evidence="3" type="ORF">B0H66DRAFT_110570</name>
</gene>
<dbReference type="GO" id="GO:0031505">
    <property type="term" value="P:fungal-type cell wall organization"/>
    <property type="evidence" value="ECO:0007669"/>
    <property type="project" value="TreeGrafter"/>
</dbReference>
<reference evidence="3" key="2">
    <citation type="submission" date="2023-06" db="EMBL/GenBank/DDBJ databases">
        <authorList>
            <consortium name="Lawrence Berkeley National Laboratory"/>
            <person name="Haridas S."/>
            <person name="Hensen N."/>
            <person name="Bonometti L."/>
            <person name="Westerberg I."/>
            <person name="Brannstrom I.O."/>
            <person name="Guillou S."/>
            <person name="Cros-Aarteil S."/>
            <person name="Calhoun S."/>
            <person name="Kuo A."/>
            <person name="Mondo S."/>
            <person name="Pangilinan J."/>
            <person name="Riley R."/>
            <person name="Labutti K."/>
            <person name="Andreopoulos B."/>
            <person name="Lipzen A."/>
            <person name="Chen C."/>
            <person name="Yanf M."/>
            <person name="Daum C."/>
            <person name="Ng V."/>
            <person name="Clum A."/>
            <person name="Steindorff A."/>
            <person name="Ohm R."/>
            <person name="Martin F."/>
            <person name="Silar P."/>
            <person name="Natvig D."/>
            <person name="Lalanne C."/>
            <person name="Gautier V."/>
            <person name="Ament-Velasquez S.L."/>
            <person name="Kruys A."/>
            <person name="Hutchinson M.I."/>
            <person name="Powell A.J."/>
            <person name="Barry K."/>
            <person name="Miller A.N."/>
            <person name="Grigoriev I.V."/>
            <person name="Debuchy R."/>
            <person name="Gladieux P."/>
            <person name="Thoren M.H."/>
            <person name="Johannesson H."/>
        </authorList>
    </citation>
    <scope>NUCLEOTIDE SEQUENCE</scope>
    <source>
        <strain evidence="3">CBS 118394</strain>
    </source>
</reference>
<evidence type="ECO:0000259" key="2">
    <source>
        <dbReference type="PROSITE" id="PS51762"/>
    </source>
</evidence>
<dbReference type="GO" id="GO:0009277">
    <property type="term" value="C:fungal-type cell wall"/>
    <property type="evidence" value="ECO:0007669"/>
    <property type="project" value="TreeGrafter"/>
</dbReference>
<dbReference type="Proteomes" id="UP001283341">
    <property type="component" value="Unassembled WGS sequence"/>
</dbReference>
<comment type="caution">
    <text evidence="3">The sequence shown here is derived from an EMBL/GenBank/DDBJ whole genome shotgun (WGS) entry which is preliminary data.</text>
</comment>
<dbReference type="Pfam" id="PF00722">
    <property type="entry name" value="Glyco_hydro_16"/>
    <property type="match status" value="1"/>
</dbReference>
<feature type="domain" description="GH16" evidence="2">
    <location>
        <begin position="33"/>
        <end position="247"/>
    </location>
</feature>
<evidence type="ECO:0000313" key="3">
    <source>
        <dbReference type="EMBL" id="KAK3325126.1"/>
    </source>
</evidence>
<feature type="signal peptide" evidence="1">
    <location>
        <begin position="1"/>
        <end position="31"/>
    </location>
</feature>